<feature type="domain" description="Peptidase M13 N-terminal" evidence="11">
    <location>
        <begin position="46"/>
        <end position="407"/>
    </location>
</feature>
<reference evidence="12" key="2">
    <citation type="journal article" date="2015" name="Gigascience">
        <title>Reconstructing a comprehensive transcriptome assembly of a white-pupal translocated strain of the pest fruit fly Bactrocera cucurbitae.</title>
        <authorList>
            <person name="Sim S.B."/>
            <person name="Calla B."/>
            <person name="Hall B."/>
            <person name="DeRego T."/>
            <person name="Geib S.M."/>
        </authorList>
    </citation>
    <scope>NUCLEOTIDE SEQUENCE</scope>
</reference>
<dbReference type="InterPro" id="IPR042089">
    <property type="entry name" value="Peptidase_M13_dom_2"/>
</dbReference>
<comment type="subcellular location">
    <subcellularLocation>
        <location evidence="2">Cell membrane</location>
        <topology evidence="2">Single-pass type II membrane protein</topology>
    </subcellularLocation>
</comment>
<keyword evidence="7" id="KW-0862">Zinc</keyword>
<dbReference type="PRINTS" id="PR00786">
    <property type="entry name" value="NEPRILYSIN"/>
</dbReference>
<dbReference type="PANTHER" id="PTHR11733:SF167">
    <property type="entry name" value="FI17812P1-RELATED"/>
    <property type="match status" value="1"/>
</dbReference>
<evidence type="ECO:0000256" key="7">
    <source>
        <dbReference type="ARBA" id="ARBA00022833"/>
    </source>
</evidence>
<comment type="cofactor">
    <cofactor evidence="1">
        <name>Zn(2+)</name>
        <dbReference type="ChEBI" id="CHEBI:29105"/>
    </cofactor>
</comment>
<evidence type="ECO:0000256" key="3">
    <source>
        <dbReference type="ARBA" id="ARBA00007357"/>
    </source>
</evidence>
<dbReference type="Pfam" id="PF01431">
    <property type="entry name" value="Peptidase_M13"/>
    <property type="match status" value="1"/>
</dbReference>
<accession>A0A0A1XGZ6</accession>
<dbReference type="SUPFAM" id="SSF55486">
    <property type="entry name" value="Metalloproteases ('zincins'), catalytic domain"/>
    <property type="match status" value="1"/>
</dbReference>
<evidence type="ECO:0000256" key="5">
    <source>
        <dbReference type="ARBA" id="ARBA00022723"/>
    </source>
</evidence>
<dbReference type="InterPro" id="IPR024079">
    <property type="entry name" value="MetalloPept_cat_dom_sf"/>
</dbReference>
<evidence type="ECO:0000256" key="6">
    <source>
        <dbReference type="ARBA" id="ARBA00022801"/>
    </source>
</evidence>
<sequence>MRAGLSVFLPFHLILLLLLSTADAARSMNRQQLKTIERYMDPSADPCDDYYQYACGNWQHVHADAEYYETIGLIDYKVDQEYALLLNSIRRRRRLRQEHAFVRKLLDYYKSCLTVYAYTPQQYLDWLQEHENLVWPTVLPSRSAKRRSKSVRYDWLYMLAVLRKYGLNSVFIEETVIQRRDYARASAIDLDKPVLNGGFQPMPHKGFLLIMEYLGVTNEERKSRLWDELHEFETKLKSLDFVEDTTEEGEDSAAAQRETTLAELNMPFLTRYLDILLGKPVDPYMKLTIQNLPYMRLLLTVLDEHEPEFICRYLMLRFLWYLNIDGPRNFLKGDCVSHTRSMMPLAMTWLYERHNPELIDEKAHIEALFRKLLQHFTQTLHNNANQFDGHIIRFLQDKLDTMRIKVGNLPRPATSRLVEEFYADLQIEANDFYGNHLRLLQHFTSAKHKRLNELLAQDDSFFHLEDPETGASSSPYYLLRSNVVIVPLTLLHTPIYHPQMHEVFKYSSLGFLLSHEITHGFDDSGVEFDKRGNMRGPSERIKSNQIFDSNLSCLRLRNPQIVDEKIADVSGLRWAYEAYFQSNGSNANAIARPLHFTSLSPEHVFFLNFAQFFCGSPITSTRDLEFSEHGSDKERVLDALANFAEFGRVYDCQVGSRMHPPRKCQLWR</sequence>
<dbReference type="InterPro" id="IPR008753">
    <property type="entry name" value="Peptidase_M13_N"/>
</dbReference>
<comment type="similarity">
    <text evidence="3">Belongs to the peptidase M13 family.</text>
</comment>
<organism evidence="12">
    <name type="scientific">Zeugodacus cucurbitae</name>
    <name type="common">Melon fruit fly</name>
    <name type="synonym">Bactrocera cucurbitae</name>
    <dbReference type="NCBI Taxonomy" id="28588"/>
    <lineage>
        <taxon>Eukaryota</taxon>
        <taxon>Metazoa</taxon>
        <taxon>Ecdysozoa</taxon>
        <taxon>Arthropoda</taxon>
        <taxon>Hexapoda</taxon>
        <taxon>Insecta</taxon>
        <taxon>Pterygota</taxon>
        <taxon>Neoptera</taxon>
        <taxon>Endopterygota</taxon>
        <taxon>Diptera</taxon>
        <taxon>Brachycera</taxon>
        <taxon>Muscomorpha</taxon>
        <taxon>Tephritoidea</taxon>
        <taxon>Tephritidae</taxon>
        <taxon>Zeugodacus</taxon>
        <taxon>Zeugodacus</taxon>
    </lineage>
</organism>
<reference evidence="12" key="1">
    <citation type="submission" date="2014-11" db="EMBL/GenBank/DDBJ databases">
        <authorList>
            <person name="Geib S."/>
        </authorList>
    </citation>
    <scope>NUCLEOTIDE SEQUENCE</scope>
</reference>
<dbReference type="PANTHER" id="PTHR11733">
    <property type="entry name" value="ZINC METALLOPROTEASE FAMILY M13 NEPRILYSIN-RELATED"/>
    <property type="match status" value="1"/>
</dbReference>
<dbReference type="GO" id="GO:0005886">
    <property type="term" value="C:plasma membrane"/>
    <property type="evidence" value="ECO:0007669"/>
    <property type="project" value="UniProtKB-SubCell"/>
</dbReference>
<evidence type="ECO:0000256" key="2">
    <source>
        <dbReference type="ARBA" id="ARBA00004401"/>
    </source>
</evidence>
<dbReference type="AlphaFoldDB" id="A0A0A1XGZ6"/>
<feature type="signal peptide" evidence="9">
    <location>
        <begin position="1"/>
        <end position="24"/>
    </location>
</feature>
<dbReference type="EMBL" id="GBXI01003623">
    <property type="protein sequence ID" value="JAD10669.1"/>
    <property type="molecule type" value="Transcribed_RNA"/>
</dbReference>
<dbReference type="Gene3D" id="3.40.390.10">
    <property type="entry name" value="Collagenase (Catalytic Domain)"/>
    <property type="match status" value="1"/>
</dbReference>
<name>A0A0A1XGZ6_ZEUCU</name>
<dbReference type="GO" id="GO:0046872">
    <property type="term" value="F:metal ion binding"/>
    <property type="evidence" value="ECO:0007669"/>
    <property type="project" value="UniProtKB-KW"/>
</dbReference>
<evidence type="ECO:0000256" key="4">
    <source>
        <dbReference type="ARBA" id="ARBA00022670"/>
    </source>
</evidence>
<keyword evidence="8" id="KW-0482">Metalloprotease</keyword>
<protein>
    <submittedName>
        <fullName evidence="12">Membrane metallo-endopeptidase-like 1</fullName>
    </submittedName>
</protein>
<dbReference type="CDD" id="cd08662">
    <property type="entry name" value="M13"/>
    <property type="match status" value="1"/>
</dbReference>
<evidence type="ECO:0000259" key="11">
    <source>
        <dbReference type="Pfam" id="PF05649"/>
    </source>
</evidence>
<proteinExistence type="inferred from homology"/>
<dbReference type="OrthoDB" id="7842934at2759"/>
<dbReference type="GO" id="GO:0004222">
    <property type="term" value="F:metalloendopeptidase activity"/>
    <property type="evidence" value="ECO:0007669"/>
    <property type="project" value="InterPro"/>
</dbReference>
<feature type="domain" description="Peptidase M13 C-terminal" evidence="10">
    <location>
        <begin position="476"/>
        <end position="666"/>
    </location>
</feature>
<evidence type="ECO:0000313" key="12">
    <source>
        <dbReference type="EMBL" id="JAD10669.1"/>
    </source>
</evidence>
<keyword evidence="9" id="KW-0732">Signal</keyword>
<dbReference type="Pfam" id="PF05649">
    <property type="entry name" value="Peptidase_M13_N"/>
    <property type="match status" value="1"/>
</dbReference>
<dbReference type="PROSITE" id="PS51885">
    <property type="entry name" value="NEPRILYSIN"/>
    <property type="match status" value="1"/>
</dbReference>
<dbReference type="GeneID" id="105216461"/>
<evidence type="ECO:0000256" key="8">
    <source>
        <dbReference type="ARBA" id="ARBA00023049"/>
    </source>
</evidence>
<dbReference type="InterPro" id="IPR000718">
    <property type="entry name" value="Peptidase_M13"/>
</dbReference>
<gene>
    <name evidence="12" type="primary">MMEL1_1</name>
    <name evidence="12" type="ORF">g.7889</name>
</gene>
<evidence type="ECO:0000259" key="10">
    <source>
        <dbReference type="Pfam" id="PF01431"/>
    </source>
</evidence>
<dbReference type="GO" id="GO:0016485">
    <property type="term" value="P:protein processing"/>
    <property type="evidence" value="ECO:0007669"/>
    <property type="project" value="TreeGrafter"/>
</dbReference>
<evidence type="ECO:0000256" key="9">
    <source>
        <dbReference type="SAM" id="SignalP"/>
    </source>
</evidence>
<keyword evidence="6" id="KW-0378">Hydrolase</keyword>
<evidence type="ECO:0000256" key="1">
    <source>
        <dbReference type="ARBA" id="ARBA00001947"/>
    </source>
</evidence>
<dbReference type="Gene3D" id="1.10.1380.10">
    <property type="entry name" value="Neutral endopeptidase , domain2"/>
    <property type="match status" value="1"/>
</dbReference>
<dbReference type="InterPro" id="IPR018497">
    <property type="entry name" value="Peptidase_M13_C"/>
</dbReference>
<keyword evidence="5" id="KW-0479">Metal-binding</keyword>
<keyword evidence="4" id="KW-0645">Protease</keyword>
<feature type="chain" id="PRO_5001994740" evidence="9">
    <location>
        <begin position="25"/>
        <end position="668"/>
    </location>
</feature>